<comment type="caution">
    <text evidence="10">The sequence shown here is derived from an EMBL/GenBank/DDBJ whole genome shotgun (WGS) entry which is preliminary data.</text>
</comment>
<dbReference type="Proteomes" id="UP001303889">
    <property type="component" value="Unassembled WGS sequence"/>
</dbReference>
<feature type="chain" id="PRO_5042846897" evidence="8">
    <location>
        <begin position="24"/>
        <end position="712"/>
    </location>
</feature>
<accession>A0AAN6MFC9</accession>
<gene>
    <name evidence="10" type="ORF">C8A05DRAFT_37469</name>
</gene>
<dbReference type="PROSITE" id="PS51212">
    <property type="entry name" value="WSC"/>
    <property type="match status" value="4"/>
</dbReference>
<organism evidence="10 11">
    <name type="scientific">Staphylotrichum tortipilum</name>
    <dbReference type="NCBI Taxonomy" id="2831512"/>
    <lineage>
        <taxon>Eukaryota</taxon>
        <taxon>Fungi</taxon>
        <taxon>Dikarya</taxon>
        <taxon>Ascomycota</taxon>
        <taxon>Pezizomycotina</taxon>
        <taxon>Sordariomycetes</taxon>
        <taxon>Sordariomycetidae</taxon>
        <taxon>Sordariales</taxon>
        <taxon>Chaetomiaceae</taxon>
        <taxon>Staphylotrichum</taxon>
    </lineage>
</organism>
<feature type="signal peptide" evidence="8">
    <location>
        <begin position="1"/>
        <end position="23"/>
    </location>
</feature>
<keyword evidence="2" id="KW-0812">Transmembrane</keyword>
<dbReference type="AlphaFoldDB" id="A0AAN6MFC9"/>
<dbReference type="GO" id="GO:0005886">
    <property type="term" value="C:plasma membrane"/>
    <property type="evidence" value="ECO:0007669"/>
    <property type="project" value="TreeGrafter"/>
</dbReference>
<evidence type="ECO:0000256" key="3">
    <source>
        <dbReference type="ARBA" id="ARBA00022729"/>
    </source>
</evidence>
<feature type="region of interest" description="Disordered" evidence="7">
    <location>
        <begin position="450"/>
        <end position="536"/>
    </location>
</feature>
<keyword evidence="5" id="KW-0472">Membrane</keyword>
<feature type="domain" description="WSC" evidence="9">
    <location>
        <begin position="37"/>
        <end position="129"/>
    </location>
</feature>
<evidence type="ECO:0000256" key="5">
    <source>
        <dbReference type="ARBA" id="ARBA00023136"/>
    </source>
</evidence>
<feature type="domain" description="WSC" evidence="9">
    <location>
        <begin position="141"/>
        <end position="229"/>
    </location>
</feature>
<evidence type="ECO:0000256" key="1">
    <source>
        <dbReference type="ARBA" id="ARBA00004167"/>
    </source>
</evidence>
<dbReference type="InterPro" id="IPR002889">
    <property type="entry name" value="WSC_carb-bd"/>
</dbReference>
<keyword evidence="11" id="KW-1185">Reference proteome</keyword>
<comment type="subcellular location">
    <subcellularLocation>
        <location evidence="1">Membrane</location>
        <topology evidence="1">Single-pass membrane protein</topology>
    </subcellularLocation>
</comment>
<keyword evidence="4" id="KW-1133">Transmembrane helix</keyword>
<feature type="domain" description="WSC" evidence="9">
    <location>
        <begin position="249"/>
        <end position="339"/>
    </location>
</feature>
<dbReference type="Pfam" id="PF01822">
    <property type="entry name" value="WSC"/>
    <property type="match status" value="4"/>
</dbReference>
<evidence type="ECO:0000313" key="10">
    <source>
        <dbReference type="EMBL" id="KAK3898928.1"/>
    </source>
</evidence>
<name>A0AAN6MFC9_9PEZI</name>
<evidence type="ECO:0000256" key="6">
    <source>
        <dbReference type="ARBA" id="ARBA00023180"/>
    </source>
</evidence>
<reference evidence="10" key="2">
    <citation type="submission" date="2023-05" db="EMBL/GenBank/DDBJ databases">
        <authorList>
            <consortium name="Lawrence Berkeley National Laboratory"/>
            <person name="Steindorff A."/>
            <person name="Hensen N."/>
            <person name="Bonometti L."/>
            <person name="Westerberg I."/>
            <person name="Brannstrom I.O."/>
            <person name="Guillou S."/>
            <person name="Cros-Aarteil S."/>
            <person name="Calhoun S."/>
            <person name="Haridas S."/>
            <person name="Kuo A."/>
            <person name="Mondo S."/>
            <person name="Pangilinan J."/>
            <person name="Riley R."/>
            <person name="Labutti K."/>
            <person name="Andreopoulos B."/>
            <person name="Lipzen A."/>
            <person name="Chen C."/>
            <person name="Yanf M."/>
            <person name="Daum C."/>
            <person name="Ng V."/>
            <person name="Clum A."/>
            <person name="Ohm R."/>
            <person name="Martin F."/>
            <person name="Silar P."/>
            <person name="Natvig D."/>
            <person name="Lalanne C."/>
            <person name="Gautier V."/>
            <person name="Ament-Velasquez S.L."/>
            <person name="Kruys A."/>
            <person name="Hutchinson M.I."/>
            <person name="Powell A.J."/>
            <person name="Barry K."/>
            <person name="Miller A.N."/>
            <person name="Grigoriev I.V."/>
            <person name="Debuchy R."/>
            <person name="Gladieux P."/>
            <person name="Thoren M.H."/>
            <person name="Johannesson H."/>
        </authorList>
    </citation>
    <scope>NUCLEOTIDE SEQUENCE</scope>
    <source>
        <strain evidence="10">CBS 103.79</strain>
    </source>
</reference>
<dbReference type="SMART" id="SM00321">
    <property type="entry name" value="WSC"/>
    <property type="match status" value="4"/>
</dbReference>
<evidence type="ECO:0000259" key="9">
    <source>
        <dbReference type="PROSITE" id="PS51212"/>
    </source>
</evidence>
<feature type="compositionally biased region" description="Low complexity" evidence="7">
    <location>
        <begin position="450"/>
        <end position="521"/>
    </location>
</feature>
<evidence type="ECO:0000256" key="7">
    <source>
        <dbReference type="SAM" id="MobiDB-lite"/>
    </source>
</evidence>
<keyword evidence="3 8" id="KW-0732">Signal</keyword>
<feature type="compositionally biased region" description="Polar residues" evidence="7">
    <location>
        <begin position="522"/>
        <end position="536"/>
    </location>
</feature>
<reference evidence="10" key="1">
    <citation type="journal article" date="2023" name="Mol. Phylogenet. Evol.">
        <title>Genome-scale phylogeny and comparative genomics of the fungal order Sordariales.</title>
        <authorList>
            <person name="Hensen N."/>
            <person name="Bonometti L."/>
            <person name="Westerberg I."/>
            <person name="Brannstrom I.O."/>
            <person name="Guillou S."/>
            <person name="Cros-Aarteil S."/>
            <person name="Calhoun S."/>
            <person name="Haridas S."/>
            <person name="Kuo A."/>
            <person name="Mondo S."/>
            <person name="Pangilinan J."/>
            <person name="Riley R."/>
            <person name="LaButti K."/>
            <person name="Andreopoulos B."/>
            <person name="Lipzen A."/>
            <person name="Chen C."/>
            <person name="Yan M."/>
            <person name="Daum C."/>
            <person name="Ng V."/>
            <person name="Clum A."/>
            <person name="Steindorff A."/>
            <person name="Ohm R.A."/>
            <person name="Martin F."/>
            <person name="Silar P."/>
            <person name="Natvig D.O."/>
            <person name="Lalanne C."/>
            <person name="Gautier V."/>
            <person name="Ament-Velasquez S.L."/>
            <person name="Kruys A."/>
            <person name="Hutchinson M.I."/>
            <person name="Powell A.J."/>
            <person name="Barry K."/>
            <person name="Miller A.N."/>
            <person name="Grigoriev I.V."/>
            <person name="Debuchy R."/>
            <person name="Gladieux P."/>
            <person name="Hiltunen Thoren M."/>
            <person name="Johannesson H."/>
        </authorList>
    </citation>
    <scope>NUCLEOTIDE SEQUENCE</scope>
    <source>
        <strain evidence="10">CBS 103.79</strain>
    </source>
</reference>
<evidence type="ECO:0000256" key="8">
    <source>
        <dbReference type="SAM" id="SignalP"/>
    </source>
</evidence>
<protein>
    <submittedName>
        <fullName evidence="10">WSC domain-containing protein</fullName>
    </submittedName>
</protein>
<evidence type="ECO:0000256" key="4">
    <source>
        <dbReference type="ARBA" id="ARBA00022989"/>
    </source>
</evidence>
<proteinExistence type="predicted"/>
<sequence>MPSLSFGLLAAPLLSGLFSTATALPSRRPLPVSVRAAFTRSGCFTDTDAGNRALSGDFLGDDSMTVEVCAEYCSTYQFFGIEYGRECYCSNERNANSLAVPDADCNFACPGDASQTCGAGSRLEIYTNDNYAPPSPPAVVGAPYLGCFVDNGARVLPDRIISEDDMTAAKCAANCKGYAYFGTQWSRECYCGNAEPTEATPASDCNMPCSGDATELCGAGMRLSVYGSVGTTTPPVVDPAATNPTAVGDYAYDGCYTDSIALRVLSGETISRDDMTLESCATICAGYPYFGVEYGIQCFCGTDLNASTRAPESECTMHCPGDGALICGDANRLTVYKKPTAPAAPSSPAEAGSFKYQSCWADSVGERSLLGGPSEARAEMTVETCAAFCEGYAFFGVEYSTECYCGNELAGQASSEADCSMLCAGNAEQWCGGPNRFNLYAVNPWDPSSTTTLPESTTAAVPETTSSEAASSTDAAETTTSEAATFTEETPEPTSTAPQSTEVPEETSIAATSTGASSTEGVPSTTFLPPTSSLAEQTPTITTPAQLTTVTSCGSPTIVPGQTRCYGKLPEVCNILTATDVSDLEGDYGMYYDACTMFMYPMPTQVTSCLPDGVNNLEDGLRAYSCMSSGLMCSSSSKCATATYTVGQEPATTPPAPAFTPAPSNAVVANGGFETGTKSGWAFSDLFLPFNTDEISTLRAHSGKYATRRSYP</sequence>
<dbReference type="PANTHER" id="PTHR24269:SF16">
    <property type="entry name" value="PROTEIN SLG1"/>
    <property type="match status" value="1"/>
</dbReference>
<keyword evidence="6" id="KW-0325">Glycoprotein</keyword>
<evidence type="ECO:0000256" key="2">
    <source>
        <dbReference type="ARBA" id="ARBA00022692"/>
    </source>
</evidence>
<dbReference type="InterPro" id="IPR051836">
    <property type="entry name" value="Kremen_rcpt"/>
</dbReference>
<dbReference type="EMBL" id="MU855858">
    <property type="protein sequence ID" value="KAK3898928.1"/>
    <property type="molecule type" value="Genomic_DNA"/>
</dbReference>
<evidence type="ECO:0000313" key="11">
    <source>
        <dbReference type="Proteomes" id="UP001303889"/>
    </source>
</evidence>
<dbReference type="PANTHER" id="PTHR24269">
    <property type="entry name" value="KREMEN PROTEIN"/>
    <property type="match status" value="1"/>
</dbReference>
<feature type="domain" description="WSC" evidence="9">
    <location>
        <begin position="353"/>
        <end position="443"/>
    </location>
</feature>